<dbReference type="InterPro" id="IPR010229">
    <property type="entry name" value="Pept_M38_dipep"/>
</dbReference>
<keyword evidence="1" id="KW-0482">Metalloprotease</keyword>
<comment type="cofactor">
    <cofactor evidence="1 4">
        <name>Zn(2+)</name>
        <dbReference type="ChEBI" id="CHEBI:29105"/>
    </cofactor>
    <text evidence="1 4">Binds 2 Zn(2+) ions per subunit.</text>
</comment>
<dbReference type="Pfam" id="PF01979">
    <property type="entry name" value="Amidohydro_1"/>
    <property type="match status" value="1"/>
</dbReference>
<evidence type="ECO:0000256" key="4">
    <source>
        <dbReference type="PIRSR" id="PIRSR001238-3"/>
    </source>
</evidence>
<comment type="function">
    <text evidence="1">Catalyzes the hydrolytic cleavage of a subset of L-isoaspartyl (L-beta-aspartyl) dipeptides. Used to degrade proteins damaged by L-isoaspartyl residues formation.</text>
</comment>
<feature type="binding site" evidence="4">
    <location>
        <position position="197"/>
    </location>
    <ligand>
        <name>Zn(2+)</name>
        <dbReference type="ChEBI" id="CHEBI:29105"/>
        <label>2</label>
        <note>catalytic</note>
    </ligand>
</feature>
<dbReference type="GO" id="GO:0016810">
    <property type="term" value="F:hydrolase activity, acting on carbon-nitrogen (but not peptide) bonds"/>
    <property type="evidence" value="ECO:0007669"/>
    <property type="project" value="InterPro"/>
</dbReference>
<feature type="binding site" evidence="4">
    <location>
        <position position="65"/>
    </location>
    <ligand>
        <name>Zn(2+)</name>
        <dbReference type="ChEBI" id="CHEBI:29105"/>
        <label>1</label>
        <note>catalytic</note>
    </ligand>
</feature>
<feature type="binding site" evidence="3">
    <location>
        <position position="132"/>
    </location>
    <ligand>
        <name>substrate</name>
    </ligand>
</feature>
<comment type="similarity">
    <text evidence="1">Belongs to the peptidase M38 family.</text>
</comment>
<feature type="binding site" evidence="3">
    <location>
        <position position="291"/>
    </location>
    <ligand>
        <name>substrate</name>
    </ligand>
</feature>
<dbReference type="PANTHER" id="PTHR11647">
    <property type="entry name" value="HYDRANTOINASE/DIHYDROPYRIMIDINASE FAMILY MEMBER"/>
    <property type="match status" value="1"/>
</dbReference>
<dbReference type="EMBL" id="LSGP01000020">
    <property type="protein sequence ID" value="KYZ75645.1"/>
    <property type="molecule type" value="Genomic_DNA"/>
</dbReference>
<dbReference type="SUPFAM" id="SSF51338">
    <property type="entry name" value="Composite domain of metallo-dependent hydrolases"/>
    <property type="match status" value="1"/>
</dbReference>
<dbReference type="PIRSF" id="PIRSF001238">
    <property type="entry name" value="IadA"/>
    <property type="match status" value="1"/>
</dbReference>
<feature type="binding site" evidence="3">
    <location>
        <begin position="70"/>
        <end position="72"/>
    </location>
    <ligand>
        <name>substrate</name>
    </ligand>
</feature>
<dbReference type="PANTHER" id="PTHR11647:SF1">
    <property type="entry name" value="COLLAPSIN RESPONSE MEDIATOR PROTEIN"/>
    <property type="match status" value="1"/>
</dbReference>
<organism evidence="6 7">
    <name type="scientific">Anaerosporomusa subterranea</name>
    <dbReference type="NCBI Taxonomy" id="1794912"/>
    <lineage>
        <taxon>Bacteria</taxon>
        <taxon>Bacillati</taxon>
        <taxon>Bacillota</taxon>
        <taxon>Negativicutes</taxon>
        <taxon>Acetonemataceae</taxon>
        <taxon>Anaerosporomusa</taxon>
    </lineage>
</organism>
<feature type="binding site" evidence="3">
    <location>
        <position position="229"/>
    </location>
    <ligand>
        <name>substrate</name>
    </ligand>
</feature>
<reference evidence="6 7" key="1">
    <citation type="submission" date="2016-02" db="EMBL/GenBank/DDBJ databases">
        <title>Anaerosporomusa subterraneum gen. nov., sp. nov., a spore-forming obligate anaerobe isolated from saprolite.</title>
        <authorList>
            <person name="Choi J.K."/>
            <person name="Shah M."/>
            <person name="Yee N."/>
        </authorList>
    </citation>
    <scope>NUCLEOTIDE SEQUENCE [LARGE SCALE GENOMIC DNA]</scope>
    <source>
        <strain evidence="6 7">RU4</strain>
    </source>
</reference>
<keyword evidence="1 4" id="KW-0479">Metal-binding</keyword>
<feature type="active site" description="Proton acceptor" evidence="2">
    <location>
        <position position="287"/>
    </location>
</feature>
<feature type="binding site" evidence="4">
    <location>
        <position position="63"/>
    </location>
    <ligand>
        <name>Zn(2+)</name>
        <dbReference type="ChEBI" id="CHEBI:29105"/>
        <label>1</label>
        <note>catalytic</note>
    </ligand>
</feature>
<feature type="binding site" evidence="3">
    <location>
        <position position="165"/>
    </location>
    <ligand>
        <name>substrate</name>
    </ligand>
</feature>
<dbReference type="GO" id="GO:0008798">
    <property type="term" value="F:beta-aspartyl-peptidase activity"/>
    <property type="evidence" value="ECO:0007669"/>
    <property type="project" value="InterPro"/>
</dbReference>
<gene>
    <name evidence="6" type="ORF">AXX12_10545</name>
</gene>
<feature type="binding site" evidence="4">
    <location>
        <position position="287"/>
    </location>
    <ligand>
        <name>Zn(2+)</name>
        <dbReference type="ChEBI" id="CHEBI:29105"/>
        <label>1</label>
        <note>catalytic</note>
    </ligand>
</feature>
<dbReference type="Gene3D" id="3.20.20.140">
    <property type="entry name" value="Metal-dependent hydrolases"/>
    <property type="match status" value="1"/>
</dbReference>
<feature type="binding site" evidence="4">
    <location>
        <position position="226"/>
    </location>
    <ligand>
        <name>Zn(2+)</name>
        <dbReference type="ChEBI" id="CHEBI:29105"/>
        <label>2</label>
        <note>catalytic</note>
    </ligand>
</feature>
<keyword evidence="1 4" id="KW-0862">Zinc</keyword>
<dbReference type="SUPFAM" id="SSF51556">
    <property type="entry name" value="Metallo-dependent hydrolases"/>
    <property type="match status" value="1"/>
</dbReference>
<comment type="PTM">
    <text evidence="1">Carboxylation allows a single lysine to coordinate two zinc ions.</text>
</comment>
<accession>A0A154BP35</accession>
<dbReference type="STRING" id="1794912.AXX12_10545"/>
<dbReference type="InterPro" id="IPR032466">
    <property type="entry name" value="Metal_Hydrolase"/>
</dbReference>
<dbReference type="InterPro" id="IPR011059">
    <property type="entry name" value="Metal-dep_hydrolase_composite"/>
</dbReference>
<feature type="binding site" evidence="3">
    <location>
        <position position="101"/>
    </location>
    <ligand>
        <name>substrate</name>
    </ligand>
</feature>
<sequence>MLFTLLKNCDVYTPEHIGHNDILIIGDRIARIAPRIDICSGVFQVEFIDVEGRKVVPGFIDPHVHMIGGGGEAGFYSRVPEIMLSGIISSGITTLVGVLGTDGTTRHLESLLAKARGLETEGVTTYMFTGSYELPPLNITGSVRRDIIIIDKIVGVGEVAVSDHRSSEPTVQELKRLATEARLGGMLSGKPGIAHFHMGSGKDGLSKIVEAVETSEIPARHFYPTHINRKRELLDEAMEFAKLGGYIDMTAGVSPQNGFTGTVKPSRAVIECLDKGVPLNRITMSSDGNGSMAVYNEAGKVERLLVTTLDSIHKEFKDLVLQDGLDLTRALHTVSTNTAALLGLYPLKGAIAIDSHADLVVLNDKLDVDMVFAKGVRMMENGVVIKKGTFE</sequence>
<evidence type="ECO:0000259" key="5">
    <source>
        <dbReference type="Pfam" id="PF01979"/>
    </source>
</evidence>
<dbReference type="GO" id="GO:0008237">
    <property type="term" value="F:metallopeptidase activity"/>
    <property type="evidence" value="ECO:0007669"/>
    <property type="project" value="UniProtKB-KW"/>
</dbReference>
<protein>
    <recommendedName>
        <fullName evidence="1">Isoaspartyl dipeptidase</fullName>
        <ecNumber evidence="1">3.4.19.-</ecNumber>
    </recommendedName>
</protein>
<comment type="caution">
    <text evidence="6">The sequence shown here is derived from an EMBL/GenBank/DDBJ whole genome shotgun (WGS) entry which is preliminary data.</text>
</comment>
<proteinExistence type="inferred from homology"/>
<dbReference type="Proteomes" id="UP000076268">
    <property type="component" value="Unassembled WGS sequence"/>
</dbReference>
<dbReference type="OrthoDB" id="9775607at2"/>
<dbReference type="InterPro" id="IPR006680">
    <property type="entry name" value="Amidohydro-rel"/>
</dbReference>
<feature type="domain" description="Amidohydrolase-related" evidence="5">
    <location>
        <begin position="55"/>
        <end position="376"/>
    </location>
</feature>
<dbReference type="InterPro" id="IPR050378">
    <property type="entry name" value="Metallo-dep_Hydrolases_sf"/>
</dbReference>
<evidence type="ECO:0000256" key="3">
    <source>
        <dbReference type="PIRSR" id="PIRSR001238-2"/>
    </source>
</evidence>
<evidence type="ECO:0000256" key="1">
    <source>
        <dbReference type="PIRNR" id="PIRNR001238"/>
    </source>
</evidence>
<name>A0A154BP35_ANASB</name>
<keyword evidence="1" id="KW-0645">Protease</keyword>
<comment type="subcellular location">
    <subcellularLocation>
        <location evidence="1">Cytoplasm</location>
    </subcellularLocation>
</comment>
<dbReference type="NCBIfam" id="TIGR01975">
    <property type="entry name" value="isoAsp_dipep"/>
    <property type="match status" value="1"/>
</dbReference>
<keyword evidence="1" id="KW-0378">Hydrolase</keyword>
<keyword evidence="7" id="KW-1185">Reference proteome</keyword>
<dbReference type="GO" id="GO:0046872">
    <property type="term" value="F:metal ion binding"/>
    <property type="evidence" value="ECO:0007669"/>
    <property type="project" value="UniProtKB-KW"/>
</dbReference>
<dbReference type="GO" id="GO:0006508">
    <property type="term" value="P:proteolysis"/>
    <property type="evidence" value="ECO:0007669"/>
    <property type="project" value="UniProtKB-KW"/>
</dbReference>
<dbReference type="GO" id="GO:0005737">
    <property type="term" value="C:cytoplasm"/>
    <property type="evidence" value="ECO:0007669"/>
    <property type="project" value="UniProtKB-SubCell"/>
</dbReference>
<dbReference type="Gene3D" id="2.30.40.10">
    <property type="entry name" value="Urease, subunit C, domain 1"/>
    <property type="match status" value="1"/>
</dbReference>
<dbReference type="AlphaFoldDB" id="A0A154BP35"/>
<evidence type="ECO:0000313" key="7">
    <source>
        <dbReference type="Proteomes" id="UP000076268"/>
    </source>
</evidence>
<evidence type="ECO:0000313" key="6">
    <source>
        <dbReference type="EMBL" id="KYZ75645.1"/>
    </source>
</evidence>
<evidence type="ECO:0000256" key="2">
    <source>
        <dbReference type="PIRSR" id="PIRSR001238-1"/>
    </source>
</evidence>
<dbReference type="EC" id="3.4.19.-" evidence="1"/>
<dbReference type="RefSeq" id="WP_082816849.1">
    <property type="nucleotide sequence ID" value="NZ_LSGP01000020.1"/>
</dbReference>